<protein>
    <recommendedName>
        <fullName evidence="4">Thyroglobulin type-1 domain-containing protein</fullName>
    </recommendedName>
</protein>
<keyword evidence="1" id="KW-1015">Disulfide bond</keyword>
<name>A0A0L8GD32_OCTBM</name>
<evidence type="ECO:0000256" key="1">
    <source>
        <dbReference type="ARBA" id="ARBA00023157"/>
    </source>
</evidence>
<organism evidence="5">
    <name type="scientific">Octopus bimaculoides</name>
    <name type="common">California two-spotted octopus</name>
    <dbReference type="NCBI Taxonomy" id="37653"/>
    <lineage>
        <taxon>Eukaryota</taxon>
        <taxon>Metazoa</taxon>
        <taxon>Spiralia</taxon>
        <taxon>Lophotrochozoa</taxon>
        <taxon>Mollusca</taxon>
        <taxon>Cephalopoda</taxon>
        <taxon>Coleoidea</taxon>
        <taxon>Octopodiformes</taxon>
        <taxon>Octopoda</taxon>
        <taxon>Incirrata</taxon>
        <taxon>Octopodidae</taxon>
        <taxon>Octopus</taxon>
    </lineage>
</organism>
<dbReference type="InterPro" id="IPR000716">
    <property type="entry name" value="Thyroglobulin_1"/>
</dbReference>
<gene>
    <name evidence="5" type="ORF">OCBIM_22036183mg</name>
</gene>
<accession>A0A0L8GD32</accession>
<dbReference type="AlphaFoldDB" id="A0A0L8GD32"/>
<dbReference type="Pfam" id="PF00086">
    <property type="entry name" value="Thyroglobulin_1"/>
    <property type="match status" value="1"/>
</dbReference>
<dbReference type="PROSITE" id="PS51162">
    <property type="entry name" value="THYROGLOBULIN_1_2"/>
    <property type="match status" value="1"/>
</dbReference>
<comment type="caution">
    <text evidence="2">Lacks conserved residue(s) required for the propagation of feature annotation.</text>
</comment>
<evidence type="ECO:0000259" key="4">
    <source>
        <dbReference type="PROSITE" id="PS51162"/>
    </source>
</evidence>
<keyword evidence="3" id="KW-1133">Transmembrane helix</keyword>
<dbReference type="EMBL" id="KQ422667">
    <property type="protein sequence ID" value="KOF74440.1"/>
    <property type="molecule type" value="Genomic_DNA"/>
</dbReference>
<sequence>MFLYTNKDYFVTLVMFQREDSCINMKKILFTTVFAALVLILPTTVIFAVGFSYNCDIEVECSECPPVGSCLRTIQCGCCKICVQLLKKNAVCSSSFNMVLQSPAECAPGLVCNPYSKTCTSDHSYLKQLKNIACQGRVCQCSFNGKILKEYEYLRSSQVTPNSCKCAAKKAKYRVLKLNDKTFNCTRNGSFEKVQCVGSICFCVNEDGKKLKEQGTFKMSNFKKSPC</sequence>
<keyword evidence="3" id="KW-0472">Membrane</keyword>
<evidence type="ECO:0000256" key="2">
    <source>
        <dbReference type="PROSITE-ProRule" id="PRU00500"/>
    </source>
</evidence>
<evidence type="ECO:0000313" key="5">
    <source>
        <dbReference type="EMBL" id="KOF74440.1"/>
    </source>
</evidence>
<feature type="domain" description="Thyroglobulin type-1" evidence="4">
    <location>
        <begin position="161"/>
        <end position="227"/>
    </location>
</feature>
<evidence type="ECO:0000256" key="3">
    <source>
        <dbReference type="SAM" id="Phobius"/>
    </source>
</evidence>
<dbReference type="InterPro" id="IPR036857">
    <property type="entry name" value="Thyroglobulin_1_sf"/>
</dbReference>
<proteinExistence type="predicted"/>
<keyword evidence="3" id="KW-0812">Transmembrane</keyword>
<reference evidence="5" key="1">
    <citation type="submission" date="2015-07" db="EMBL/GenBank/DDBJ databases">
        <title>MeaNS - Measles Nucleotide Surveillance Program.</title>
        <authorList>
            <person name="Tran T."/>
            <person name="Druce J."/>
        </authorList>
    </citation>
    <scope>NUCLEOTIDE SEQUENCE</scope>
    <source>
        <strain evidence="5">UCB-OBI-ISO-001</strain>
        <tissue evidence="5">Gonad</tissue>
    </source>
</reference>
<feature type="transmembrane region" description="Helical" evidence="3">
    <location>
        <begin position="28"/>
        <end position="53"/>
    </location>
</feature>
<dbReference type="KEGG" id="obi:106877885"/>
<dbReference type="Gene3D" id="4.10.800.10">
    <property type="entry name" value="Thyroglobulin type-1"/>
    <property type="match status" value="1"/>
</dbReference>
<dbReference type="SUPFAM" id="SSF57610">
    <property type="entry name" value="Thyroglobulin type-1 domain"/>
    <property type="match status" value="1"/>
</dbReference>
<dbReference type="OrthoDB" id="6282214at2759"/>